<dbReference type="Gene3D" id="3.40.190.10">
    <property type="entry name" value="Periplasmic binding protein-like II"/>
    <property type="match status" value="1"/>
</dbReference>
<dbReference type="Pfam" id="PF04069">
    <property type="entry name" value="OpuAC"/>
    <property type="match status" value="1"/>
</dbReference>
<gene>
    <name evidence="2" type="ORF">AVDCRST_MAG01-01-2739</name>
</gene>
<sequence length="271" mass="30066">KDFTEQLILGYITLQALEATGASVEDQIGLAGTDAARQALIGGDIDMYWEYTGTIWINHLGNTKPIPDPERQYDEAAKADMEENQLKLLDPAPFNNTYALAIRNDAAEDVGVEKLSDLKTLVEENPDEATVCVESEFNSRDDGLPGMEEEYGFQFPKGNISLFDTGVVYQRTDKGDPCNFGEVFVTDGRISALGLTVIEDDKNFFPIYNPALEVRKETYDEYGEQLDQVFGPIAKALDTKTMTDMNARVDVDGELPEDVAEDFLSENGFVE</sequence>
<evidence type="ECO:0000313" key="2">
    <source>
        <dbReference type="EMBL" id="CAA9428206.1"/>
    </source>
</evidence>
<dbReference type="Gene3D" id="3.40.190.120">
    <property type="entry name" value="Osmoprotection protein (prox), domain 2"/>
    <property type="match status" value="1"/>
</dbReference>
<proteinExistence type="predicted"/>
<name>A0A6J4Q4P5_9ACTN</name>
<dbReference type="EMBL" id="CADCUW010000367">
    <property type="protein sequence ID" value="CAA9428206.1"/>
    <property type="molecule type" value="Genomic_DNA"/>
</dbReference>
<accession>A0A6J4Q4P5</accession>
<dbReference type="GO" id="GO:0043190">
    <property type="term" value="C:ATP-binding cassette (ABC) transporter complex"/>
    <property type="evidence" value="ECO:0007669"/>
    <property type="project" value="InterPro"/>
</dbReference>
<dbReference type="AlphaFoldDB" id="A0A6J4Q4P5"/>
<dbReference type="SUPFAM" id="SSF53850">
    <property type="entry name" value="Periplasmic binding protein-like II"/>
    <property type="match status" value="1"/>
</dbReference>
<dbReference type="CDD" id="cd13611">
    <property type="entry name" value="PBP2_YehZ"/>
    <property type="match status" value="1"/>
</dbReference>
<organism evidence="2">
    <name type="scientific">uncultured Rubrobacteraceae bacterium</name>
    <dbReference type="NCBI Taxonomy" id="349277"/>
    <lineage>
        <taxon>Bacteria</taxon>
        <taxon>Bacillati</taxon>
        <taxon>Actinomycetota</taxon>
        <taxon>Rubrobacteria</taxon>
        <taxon>Rubrobacterales</taxon>
        <taxon>Rubrobacteraceae</taxon>
        <taxon>environmental samples</taxon>
    </lineage>
</organism>
<protein>
    <submittedName>
        <fullName evidence="2">ABC transporter, substrate-binding protein (Cluster 13, osmolytes)</fullName>
    </submittedName>
</protein>
<dbReference type="InterPro" id="IPR007210">
    <property type="entry name" value="ABC_Gly_betaine_transp_sub-bd"/>
</dbReference>
<evidence type="ECO:0000259" key="1">
    <source>
        <dbReference type="Pfam" id="PF04069"/>
    </source>
</evidence>
<dbReference type="GO" id="GO:0022857">
    <property type="term" value="F:transmembrane transporter activity"/>
    <property type="evidence" value="ECO:0007669"/>
    <property type="project" value="InterPro"/>
</dbReference>
<feature type="non-terminal residue" evidence="2">
    <location>
        <position position="1"/>
    </location>
</feature>
<reference evidence="2" key="1">
    <citation type="submission" date="2020-02" db="EMBL/GenBank/DDBJ databases">
        <authorList>
            <person name="Meier V. D."/>
        </authorList>
    </citation>
    <scope>NUCLEOTIDE SEQUENCE</scope>
    <source>
        <strain evidence="2">AVDCRST_MAG01</strain>
    </source>
</reference>
<feature type="domain" description="ABC-type glycine betaine transport system substrate-binding" evidence="1">
    <location>
        <begin position="1"/>
        <end position="266"/>
    </location>
</feature>